<reference evidence="3" key="1">
    <citation type="journal article" date="2020" name="mSystems">
        <title>Genome- and Community-Level Interaction Insights into Carbon Utilization and Element Cycling Functions of Hydrothermarchaeota in Hydrothermal Sediment.</title>
        <authorList>
            <person name="Zhou Z."/>
            <person name="Liu Y."/>
            <person name="Xu W."/>
            <person name="Pan J."/>
            <person name="Luo Z.H."/>
            <person name="Li M."/>
        </authorList>
    </citation>
    <scope>NUCLEOTIDE SEQUENCE [LARGE SCALE GENOMIC DNA]</scope>
    <source>
        <strain evidence="3">SpSt-853</strain>
    </source>
</reference>
<dbReference type="InterPro" id="IPR012495">
    <property type="entry name" value="TadE-like_dom"/>
</dbReference>
<sequence>MPHRRHPSPREQGGIAVELALALPLFLLLIAGVLDLDLLFWEKHVITNASREGARAAAKAIDTGTQLQAKMTQSQVRAVVQTYLNQFALKDANGNPLVLDDSNFSYTWEDTASGKILHVALNQIPCRLSLLPQIKNLFGGNAMSNVLYLSAQTSMAAEWTTAPSP</sequence>
<feature type="domain" description="TadE-like" evidence="2">
    <location>
        <begin position="13"/>
        <end position="55"/>
    </location>
</feature>
<dbReference type="Pfam" id="PF07811">
    <property type="entry name" value="TadE"/>
    <property type="match status" value="1"/>
</dbReference>
<dbReference type="AlphaFoldDB" id="A0A7C5ALP7"/>
<name>A0A7C5ALP7_9BACT</name>
<accession>A0A7C5ALP7</accession>
<organism evidence="3">
    <name type="scientific">Desulfobacca acetoxidans</name>
    <dbReference type="NCBI Taxonomy" id="60893"/>
    <lineage>
        <taxon>Bacteria</taxon>
        <taxon>Pseudomonadati</taxon>
        <taxon>Thermodesulfobacteriota</taxon>
        <taxon>Desulfobaccia</taxon>
        <taxon>Desulfobaccales</taxon>
        <taxon>Desulfobaccaceae</taxon>
        <taxon>Desulfobacca</taxon>
    </lineage>
</organism>
<comment type="caution">
    <text evidence="3">The sequence shown here is derived from an EMBL/GenBank/DDBJ whole genome shotgun (WGS) entry which is preliminary data.</text>
</comment>
<keyword evidence="1" id="KW-0472">Membrane</keyword>
<keyword evidence="1" id="KW-1133">Transmembrane helix</keyword>
<gene>
    <name evidence="3" type="ORF">ENW48_06365</name>
</gene>
<dbReference type="EMBL" id="DTKJ01000043">
    <property type="protein sequence ID" value="HGZ11826.1"/>
    <property type="molecule type" value="Genomic_DNA"/>
</dbReference>
<proteinExistence type="predicted"/>
<feature type="transmembrane region" description="Helical" evidence="1">
    <location>
        <begin position="20"/>
        <end position="41"/>
    </location>
</feature>
<evidence type="ECO:0000313" key="3">
    <source>
        <dbReference type="EMBL" id="HGZ11826.1"/>
    </source>
</evidence>
<protein>
    <recommendedName>
        <fullName evidence="2">TadE-like domain-containing protein</fullName>
    </recommendedName>
</protein>
<evidence type="ECO:0000256" key="1">
    <source>
        <dbReference type="SAM" id="Phobius"/>
    </source>
</evidence>
<keyword evidence="1" id="KW-0812">Transmembrane</keyword>
<evidence type="ECO:0000259" key="2">
    <source>
        <dbReference type="Pfam" id="PF07811"/>
    </source>
</evidence>